<protein>
    <submittedName>
        <fullName evidence="5">AraC family transcriptional regulator</fullName>
    </submittedName>
</protein>
<dbReference type="InterPro" id="IPR003313">
    <property type="entry name" value="AraC-bd"/>
</dbReference>
<dbReference type="PROSITE" id="PS01124">
    <property type="entry name" value="HTH_ARAC_FAMILY_2"/>
    <property type="match status" value="1"/>
</dbReference>
<dbReference type="InterPro" id="IPR009057">
    <property type="entry name" value="Homeodomain-like_sf"/>
</dbReference>
<accession>A0A9D2Q6N9</accession>
<evidence type="ECO:0000313" key="5">
    <source>
        <dbReference type="EMBL" id="HJC72923.1"/>
    </source>
</evidence>
<evidence type="ECO:0000256" key="2">
    <source>
        <dbReference type="ARBA" id="ARBA00023125"/>
    </source>
</evidence>
<comment type="caution">
    <text evidence="5">The sequence shown here is derived from an EMBL/GenBank/DDBJ whole genome shotgun (WGS) entry which is preliminary data.</text>
</comment>
<dbReference type="EMBL" id="DWWA01000048">
    <property type="protein sequence ID" value="HJC72923.1"/>
    <property type="molecule type" value="Genomic_DNA"/>
</dbReference>
<sequence length="222" mass="25578">MVKRSHYDSFRVIYTARGSGYWIADGQEVPVPEGSLLFLDCYKPHCYGTHTGWEIYWMHFDGVLARLYLEVCAEGGEFLIQNDAALCVHAVMKIFESFDTRCAVNEPMLSKRINDLLTQAMLSSQHEKKQFKWLGAIEESLMFIAQHVEQPLTLEQLTENVSLSPFYFSRLFKKETGFSPHEYIVRARVDKAKYLLKSTSLPLKEIACRCGFGNECRFSTTF</sequence>
<dbReference type="Gene3D" id="1.10.10.60">
    <property type="entry name" value="Homeodomain-like"/>
    <property type="match status" value="2"/>
</dbReference>
<dbReference type="AlphaFoldDB" id="A0A9D2Q6N9"/>
<dbReference type="Proteomes" id="UP000823918">
    <property type="component" value="Unassembled WGS sequence"/>
</dbReference>
<dbReference type="SUPFAM" id="SSF46689">
    <property type="entry name" value="Homeodomain-like"/>
    <property type="match status" value="2"/>
</dbReference>
<dbReference type="GO" id="GO:0043565">
    <property type="term" value="F:sequence-specific DNA binding"/>
    <property type="evidence" value="ECO:0007669"/>
    <property type="project" value="InterPro"/>
</dbReference>
<evidence type="ECO:0000259" key="4">
    <source>
        <dbReference type="PROSITE" id="PS01124"/>
    </source>
</evidence>
<evidence type="ECO:0000256" key="3">
    <source>
        <dbReference type="ARBA" id="ARBA00023163"/>
    </source>
</evidence>
<feature type="domain" description="HTH araC/xylS-type" evidence="4">
    <location>
        <begin position="138"/>
        <end position="222"/>
    </location>
</feature>
<dbReference type="InterPro" id="IPR037923">
    <property type="entry name" value="HTH-like"/>
</dbReference>
<dbReference type="GO" id="GO:0003700">
    <property type="term" value="F:DNA-binding transcription factor activity"/>
    <property type="evidence" value="ECO:0007669"/>
    <property type="project" value="InterPro"/>
</dbReference>
<keyword evidence="2" id="KW-0238">DNA-binding</keyword>
<dbReference type="Gene3D" id="2.60.120.280">
    <property type="entry name" value="Regulatory protein AraC"/>
    <property type="match status" value="1"/>
</dbReference>
<dbReference type="PANTHER" id="PTHR43280:SF28">
    <property type="entry name" value="HTH-TYPE TRANSCRIPTIONAL ACTIVATOR RHAS"/>
    <property type="match status" value="1"/>
</dbReference>
<evidence type="ECO:0000256" key="1">
    <source>
        <dbReference type="ARBA" id="ARBA00023015"/>
    </source>
</evidence>
<keyword evidence="1" id="KW-0805">Transcription regulation</keyword>
<dbReference type="Pfam" id="PF02311">
    <property type="entry name" value="AraC_binding"/>
    <property type="match status" value="1"/>
</dbReference>
<reference evidence="5" key="2">
    <citation type="submission" date="2021-04" db="EMBL/GenBank/DDBJ databases">
        <authorList>
            <person name="Gilroy R."/>
        </authorList>
    </citation>
    <scope>NUCLEOTIDE SEQUENCE</scope>
    <source>
        <strain evidence="5">5933</strain>
    </source>
</reference>
<reference evidence="5" key="1">
    <citation type="journal article" date="2021" name="PeerJ">
        <title>Extensive microbial diversity within the chicken gut microbiome revealed by metagenomics and culture.</title>
        <authorList>
            <person name="Gilroy R."/>
            <person name="Ravi A."/>
            <person name="Getino M."/>
            <person name="Pursley I."/>
            <person name="Horton D.L."/>
            <person name="Alikhan N.F."/>
            <person name="Baker D."/>
            <person name="Gharbi K."/>
            <person name="Hall N."/>
            <person name="Watson M."/>
            <person name="Adriaenssens E.M."/>
            <person name="Foster-Nyarko E."/>
            <person name="Jarju S."/>
            <person name="Secka A."/>
            <person name="Antonio M."/>
            <person name="Oren A."/>
            <person name="Chaudhuri R.R."/>
            <person name="La Ragione R."/>
            <person name="Hildebrand F."/>
            <person name="Pallen M.J."/>
        </authorList>
    </citation>
    <scope>NUCLEOTIDE SEQUENCE</scope>
    <source>
        <strain evidence="5">5933</strain>
    </source>
</reference>
<gene>
    <name evidence="5" type="ORF">H9698_09060</name>
</gene>
<dbReference type="SUPFAM" id="SSF51215">
    <property type="entry name" value="Regulatory protein AraC"/>
    <property type="match status" value="1"/>
</dbReference>
<name>A0A9D2Q6N9_9FIRM</name>
<keyword evidence="3" id="KW-0804">Transcription</keyword>
<dbReference type="Pfam" id="PF12833">
    <property type="entry name" value="HTH_18"/>
    <property type="match status" value="1"/>
</dbReference>
<dbReference type="PANTHER" id="PTHR43280">
    <property type="entry name" value="ARAC-FAMILY TRANSCRIPTIONAL REGULATOR"/>
    <property type="match status" value="1"/>
</dbReference>
<dbReference type="InterPro" id="IPR018060">
    <property type="entry name" value="HTH_AraC"/>
</dbReference>
<evidence type="ECO:0000313" key="6">
    <source>
        <dbReference type="Proteomes" id="UP000823918"/>
    </source>
</evidence>
<organism evidence="5 6">
    <name type="scientific">Candidatus Ruthenibacterium merdavium</name>
    <dbReference type="NCBI Taxonomy" id="2838752"/>
    <lineage>
        <taxon>Bacteria</taxon>
        <taxon>Bacillati</taxon>
        <taxon>Bacillota</taxon>
        <taxon>Clostridia</taxon>
        <taxon>Eubacteriales</taxon>
        <taxon>Oscillospiraceae</taxon>
        <taxon>Ruthenibacterium</taxon>
    </lineage>
</organism>
<proteinExistence type="predicted"/>
<dbReference type="SMART" id="SM00342">
    <property type="entry name" value="HTH_ARAC"/>
    <property type="match status" value="1"/>
</dbReference>